<dbReference type="PANTHER" id="PTHR30055:SF151">
    <property type="entry name" value="TRANSCRIPTIONAL REGULATORY PROTEIN"/>
    <property type="match status" value="1"/>
</dbReference>
<comment type="caution">
    <text evidence="7">The sequence shown here is derived from an EMBL/GenBank/DDBJ whole genome shotgun (WGS) entry which is preliminary data.</text>
</comment>
<evidence type="ECO:0000256" key="2">
    <source>
        <dbReference type="ARBA" id="ARBA00023125"/>
    </source>
</evidence>
<dbReference type="Proteomes" id="UP000579647">
    <property type="component" value="Unassembled WGS sequence"/>
</dbReference>
<evidence type="ECO:0000313" key="7">
    <source>
        <dbReference type="EMBL" id="MBB5494327.1"/>
    </source>
</evidence>
<dbReference type="Gene3D" id="1.10.357.10">
    <property type="entry name" value="Tetracycline Repressor, domain 2"/>
    <property type="match status" value="1"/>
</dbReference>
<gene>
    <name evidence="7" type="ORF">HNR07_005464</name>
</gene>
<feature type="region of interest" description="Disordered" evidence="5">
    <location>
        <begin position="235"/>
        <end position="257"/>
    </location>
</feature>
<keyword evidence="2 4" id="KW-0238">DNA-binding</keyword>
<organism evidence="7 8">
    <name type="scientific">Nocardiopsis metallicus</name>
    <dbReference type="NCBI Taxonomy" id="179819"/>
    <lineage>
        <taxon>Bacteria</taxon>
        <taxon>Bacillati</taxon>
        <taxon>Actinomycetota</taxon>
        <taxon>Actinomycetes</taxon>
        <taxon>Streptosporangiales</taxon>
        <taxon>Nocardiopsidaceae</taxon>
        <taxon>Nocardiopsis</taxon>
    </lineage>
</organism>
<dbReference type="Gene3D" id="1.10.10.60">
    <property type="entry name" value="Homeodomain-like"/>
    <property type="match status" value="1"/>
</dbReference>
<dbReference type="InterPro" id="IPR001647">
    <property type="entry name" value="HTH_TetR"/>
</dbReference>
<dbReference type="PROSITE" id="PS50977">
    <property type="entry name" value="HTH_TETR_2"/>
    <property type="match status" value="1"/>
</dbReference>
<evidence type="ECO:0000256" key="4">
    <source>
        <dbReference type="PROSITE-ProRule" id="PRU00335"/>
    </source>
</evidence>
<dbReference type="SUPFAM" id="SSF48498">
    <property type="entry name" value="Tetracyclin repressor-like, C-terminal domain"/>
    <property type="match status" value="1"/>
</dbReference>
<dbReference type="GO" id="GO:0003700">
    <property type="term" value="F:DNA-binding transcription factor activity"/>
    <property type="evidence" value="ECO:0007669"/>
    <property type="project" value="TreeGrafter"/>
</dbReference>
<evidence type="ECO:0000256" key="5">
    <source>
        <dbReference type="SAM" id="MobiDB-lite"/>
    </source>
</evidence>
<proteinExistence type="predicted"/>
<dbReference type="Pfam" id="PF00440">
    <property type="entry name" value="TetR_N"/>
    <property type="match status" value="1"/>
</dbReference>
<feature type="region of interest" description="Disordered" evidence="5">
    <location>
        <begin position="1"/>
        <end position="29"/>
    </location>
</feature>
<feature type="domain" description="HTH tetR-type" evidence="6">
    <location>
        <begin position="29"/>
        <end position="89"/>
    </location>
</feature>
<keyword evidence="1" id="KW-0805">Transcription regulation</keyword>
<evidence type="ECO:0000259" key="6">
    <source>
        <dbReference type="PROSITE" id="PS50977"/>
    </source>
</evidence>
<evidence type="ECO:0000313" key="8">
    <source>
        <dbReference type="Proteomes" id="UP000579647"/>
    </source>
</evidence>
<dbReference type="InterPro" id="IPR050109">
    <property type="entry name" value="HTH-type_TetR-like_transc_reg"/>
</dbReference>
<accession>A0A840WRY4</accession>
<dbReference type="InterPro" id="IPR009057">
    <property type="entry name" value="Homeodomain-like_sf"/>
</dbReference>
<dbReference type="InterPro" id="IPR036271">
    <property type="entry name" value="Tet_transcr_reg_TetR-rel_C_sf"/>
</dbReference>
<dbReference type="AlphaFoldDB" id="A0A840WRY4"/>
<evidence type="ECO:0000256" key="1">
    <source>
        <dbReference type="ARBA" id="ARBA00023015"/>
    </source>
</evidence>
<feature type="compositionally biased region" description="Low complexity" evidence="5">
    <location>
        <begin position="1"/>
        <end position="11"/>
    </location>
</feature>
<keyword evidence="8" id="KW-1185">Reference proteome</keyword>
<dbReference type="Pfam" id="PF02909">
    <property type="entry name" value="TetR_C_1"/>
    <property type="match status" value="1"/>
</dbReference>
<sequence>MPTTPEPETGGPTNGGAAEGRRTPGPRRRLNRERIVSTAVELIEARGLRALSMRSLAERLEVAPGTLYTYVANRTALETLILDSVIAQDGLPHELPGPWLEKLAAWARKDWVTFREKPWVTELRQANHDFGPASVTWLDSALRVFDGTGLPAQVKFDMIDSLDAYVLGAATVHTQSVDRVPNPAPDMLPEIHQANLEATTLVEAVGEGGVPFSQSRFEFGLRCLLAGFQVIAEQEQAQEHGQEEGQGEGQGTPAEAP</sequence>
<feature type="DNA-binding region" description="H-T-H motif" evidence="4">
    <location>
        <begin position="52"/>
        <end position="71"/>
    </location>
</feature>
<dbReference type="PANTHER" id="PTHR30055">
    <property type="entry name" value="HTH-TYPE TRANSCRIPTIONAL REGULATOR RUTR"/>
    <property type="match status" value="1"/>
</dbReference>
<dbReference type="GO" id="GO:0000976">
    <property type="term" value="F:transcription cis-regulatory region binding"/>
    <property type="evidence" value="ECO:0007669"/>
    <property type="project" value="TreeGrafter"/>
</dbReference>
<dbReference type="SUPFAM" id="SSF46689">
    <property type="entry name" value="Homeodomain-like"/>
    <property type="match status" value="1"/>
</dbReference>
<evidence type="ECO:0000256" key="3">
    <source>
        <dbReference type="ARBA" id="ARBA00023163"/>
    </source>
</evidence>
<reference evidence="7 8" key="1">
    <citation type="submission" date="2020-08" db="EMBL/GenBank/DDBJ databases">
        <title>Sequencing the genomes of 1000 actinobacteria strains.</title>
        <authorList>
            <person name="Klenk H.-P."/>
        </authorList>
    </citation>
    <scope>NUCLEOTIDE SEQUENCE [LARGE SCALE GENOMIC DNA]</scope>
    <source>
        <strain evidence="7 8">DSM 44598</strain>
    </source>
</reference>
<name>A0A840WRY4_9ACTN</name>
<dbReference type="RefSeq" id="WP_184367650.1">
    <property type="nucleotide sequence ID" value="NZ_BAAAKM010000059.1"/>
</dbReference>
<protein>
    <submittedName>
        <fullName evidence="7">AcrR family transcriptional regulator</fullName>
    </submittedName>
</protein>
<dbReference type="InterPro" id="IPR004111">
    <property type="entry name" value="Repressor_TetR_C"/>
</dbReference>
<dbReference type="GO" id="GO:0045892">
    <property type="term" value="P:negative regulation of DNA-templated transcription"/>
    <property type="evidence" value="ECO:0007669"/>
    <property type="project" value="InterPro"/>
</dbReference>
<keyword evidence="3" id="KW-0804">Transcription</keyword>
<dbReference type="EMBL" id="JACHDO010000001">
    <property type="protein sequence ID" value="MBB5494327.1"/>
    <property type="molecule type" value="Genomic_DNA"/>
</dbReference>